<feature type="compositionally biased region" description="Low complexity" evidence="7">
    <location>
        <begin position="202"/>
        <end position="214"/>
    </location>
</feature>
<feature type="region of interest" description="Disordered" evidence="7">
    <location>
        <begin position="259"/>
        <end position="336"/>
    </location>
</feature>
<dbReference type="GO" id="GO:0016020">
    <property type="term" value="C:membrane"/>
    <property type="evidence" value="ECO:0007669"/>
    <property type="project" value="UniProtKB-SubCell"/>
</dbReference>
<dbReference type="HOGENOM" id="CLU_064530_0_0_1"/>
<evidence type="ECO:0000313" key="10">
    <source>
        <dbReference type="Proteomes" id="UP000054248"/>
    </source>
</evidence>
<organism evidence="9 10">
    <name type="scientific">Tulasnella calospora MUT 4182</name>
    <dbReference type="NCBI Taxonomy" id="1051891"/>
    <lineage>
        <taxon>Eukaryota</taxon>
        <taxon>Fungi</taxon>
        <taxon>Dikarya</taxon>
        <taxon>Basidiomycota</taxon>
        <taxon>Agaricomycotina</taxon>
        <taxon>Agaricomycetes</taxon>
        <taxon>Cantharellales</taxon>
        <taxon>Tulasnellaceae</taxon>
        <taxon>Tulasnella</taxon>
    </lineage>
</organism>
<feature type="region of interest" description="Disordered" evidence="7">
    <location>
        <begin position="187"/>
        <end position="239"/>
    </location>
</feature>
<dbReference type="Pfam" id="PF03134">
    <property type="entry name" value="TB2_DP1_HVA22"/>
    <property type="match status" value="1"/>
</dbReference>
<dbReference type="PANTHER" id="PTHR12300:SF161">
    <property type="entry name" value="RECEPTOR EXPRESSION-ENHANCING PROTEIN"/>
    <property type="match status" value="1"/>
</dbReference>
<keyword evidence="5" id="KW-0472">Membrane</keyword>
<sequence length="336" mass="37537">MFFRFIWSLLSSTIAYAYPAYASFKSLSRRPAEEAELERWLMYWSVVGCIVALEHVAEWTISWIPFYWFMKAIFLLWLALPQTQGASYIFQAHLAPFLHNHEPAIDQHLAQFKSRLYTFVQDRLRELWTHISSTVAQHTGINLNQIDPSAAPTGAAQASQPQGQVAQGAQMAMNLWQAWGPTLLASLRPPPVTSSSLDEPIQHSQQPSASSSTQTIRYPPSAPAPSAPTASASSSRSKLDTLRAKQAALAAQIAAELEREKQGGDVSQSVYLSETGSPSEASLNSEHRTIRDSGLYEEIQRDELDEQGSEPDSPNRRNSWFSGWRRNSGYQPLKQD</sequence>
<evidence type="ECO:0000313" key="9">
    <source>
        <dbReference type="EMBL" id="KIO33120.1"/>
    </source>
</evidence>
<reference evidence="10" key="2">
    <citation type="submission" date="2015-01" db="EMBL/GenBank/DDBJ databases">
        <title>Evolutionary Origins and Diversification of the Mycorrhizal Mutualists.</title>
        <authorList>
            <consortium name="DOE Joint Genome Institute"/>
            <consortium name="Mycorrhizal Genomics Consortium"/>
            <person name="Kohler A."/>
            <person name="Kuo A."/>
            <person name="Nagy L.G."/>
            <person name="Floudas D."/>
            <person name="Copeland A."/>
            <person name="Barry K.W."/>
            <person name="Cichocki N."/>
            <person name="Veneault-Fourrey C."/>
            <person name="LaButti K."/>
            <person name="Lindquist E.A."/>
            <person name="Lipzen A."/>
            <person name="Lundell T."/>
            <person name="Morin E."/>
            <person name="Murat C."/>
            <person name="Riley R."/>
            <person name="Ohm R."/>
            <person name="Sun H."/>
            <person name="Tunlid A."/>
            <person name="Henrissat B."/>
            <person name="Grigoriev I.V."/>
            <person name="Hibbett D.S."/>
            <person name="Martin F."/>
        </authorList>
    </citation>
    <scope>NUCLEOTIDE SEQUENCE [LARGE SCALE GENOMIC DNA]</scope>
    <source>
        <strain evidence="10">MUT 4182</strain>
    </source>
</reference>
<dbReference type="Proteomes" id="UP000054248">
    <property type="component" value="Unassembled WGS sequence"/>
</dbReference>
<proteinExistence type="inferred from homology"/>
<dbReference type="AlphaFoldDB" id="A0A0C3QKN9"/>
<keyword evidence="8" id="KW-0732">Signal</keyword>
<reference evidence="9 10" key="1">
    <citation type="submission" date="2014-04" db="EMBL/GenBank/DDBJ databases">
        <authorList>
            <consortium name="DOE Joint Genome Institute"/>
            <person name="Kuo A."/>
            <person name="Girlanda M."/>
            <person name="Perotto S."/>
            <person name="Kohler A."/>
            <person name="Nagy L.G."/>
            <person name="Floudas D."/>
            <person name="Copeland A."/>
            <person name="Barry K.W."/>
            <person name="Cichocki N."/>
            <person name="Veneault-Fourrey C."/>
            <person name="LaButti K."/>
            <person name="Lindquist E.A."/>
            <person name="Lipzen A."/>
            <person name="Lundell T."/>
            <person name="Morin E."/>
            <person name="Murat C."/>
            <person name="Sun H."/>
            <person name="Tunlid A."/>
            <person name="Henrissat B."/>
            <person name="Grigoriev I.V."/>
            <person name="Hibbett D.S."/>
            <person name="Martin F."/>
            <person name="Nordberg H.P."/>
            <person name="Cantor M.N."/>
            <person name="Hua S.X."/>
        </authorList>
    </citation>
    <scope>NUCLEOTIDE SEQUENCE [LARGE SCALE GENOMIC DNA]</scope>
    <source>
        <strain evidence="9 10">MUT 4182</strain>
    </source>
</reference>
<gene>
    <name evidence="9" type="ORF">M407DRAFT_204764</name>
</gene>
<evidence type="ECO:0000256" key="8">
    <source>
        <dbReference type="SAM" id="SignalP"/>
    </source>
</evidence>
<evidence type="ECO:0000256" key="1">
    <source>
        <dbReference type="ARBA" id="ARBA00004141"/>
    </source>
</evidence>
<feature type="signal peptide" evidence="8">
    <location>
        <begin position="1"/>
        <end position="17"/>
    </location>
</feature>
<evidence type="ECO:0000256" key="2">
    <source>
        <dbReference type="ARBA" id="ARBA00008573"/>
    </source>
</evidence>
<evidence type="ECO:0000256" key="6">
    <source>
        <dbReference type="RuleBase" id="RU362006"/>
    </source>
</evidence>
<feature type="compositionally biased region" description="Polar residues" evidence="7">
    <location>
        <begin position="265"/>
        <end position="284"/>
    </location>
</feature>
<evidence type="ECO:0000256" key="3">
    <source>
        <dbReference type="ARBA" id="ARBA00022692"/>
    </source>
</evidence>
<keyword evidence="10" id="KW-1185">Reference proteome</keyword>
<comment type="subcellular location">
    <subcellularLocation>
        <location evidence="1 6">Membrane</location>
        <topology evidence="1 6">Multi-pass membrane protein</topology>
    </subcellularLocation>
</comment>
<dbReference type="OrthoDB" id="434647at2759"/>
<accession>A0A0C3QKN9</accession>
<dbReference type="EMBL" id="KN822950">
    <property type="protein sequence ID" value="KIO33120.1"/>
    <property type="molecule type" value="Genomic_DNA"/>
</dbReference>
<dbReference type="InterPro" id="IPR004345">
    <property type="entry name" value="TB2_DP1_HVA22"/>
</dbReference>
<keyword evidence="3" id="KW-0812">Transmembrane</keyword>
<feature type="chain" id="PRO_5002180759" description="Protein YOP1" evidence="8">
    <location>
        <begin position="18"/>
        <end position="336"/>
    </location>
</feature>
<comment type="similarity">
    <text evidence="2 6">Belongs to the DP1 family.</text>
</comment>
<name>A0A0C3QKN9_9AGAM</name>
<dbReference type="PANTHER" id="PTHR12300">
    <property type="entry name" value="HVA22-LIKE PROTEINS"/>
    <property type="match status" value="1"/>
</dbReference>
<evidence type="ECO:0000256" key="4">
    <source>
        <dbReference type="ARBA" id="ARBA00022989"/>
    </source>
</evidence>
<feature type="compositionally biased region" description="Low complexity" evidence="7">
    <location>
        <begin position="227"/>
        <end position="236"/>
    </location>
</feature>
<protein>
    <recommendedName>
        <fullName evidence="6">Protein YOP1</fullName>
    </recommendedName>
</protein>
<evidence type="ECO:0000256" key="5">
    <source>
        <dbReference type="ARBA" id="ARBA00023136"/>
    </source>
</evidence>
<keyword evidence="4" id="KW-1133">Transmembrane helix</keyword>
<feature type="compositionally biased region" description="Polar residues" evidence="7">
    <location>
        <begin position="310"/>
        <end position="321"/>
    </location>
</feature>
<evidence type="ECO:0000256" key="7">
    <source>
        <dbReference type="SAM" id="MobiDB-lite"/>
    </source>
</evidence>